<dbReference type="Proteomes" id="UP000635565">
    <property type="component" value="Unassembled WGS sequence"/>
</dbReference>
<reference evidence="1 2" key="1">
    <citation type="journal article" date="2021" name="Int. J. Syst. Evol. Microbiol.">
        <title>Reticulibacter mediterranei gen. nov., sp. nov., within the new family Reticulibacteraceae fam. nov., and Ktedonospora formicarum gen. nov., sp. nov., Ktedonobacter robiniae sp. nov., Dictyobacter formicarum sp. nov. and Dictyobacter arantiisoli sp. nov., belonging to the class Ktedonobacteria.</title>
        <authorList>
            <person name="Yabe S."/>
            <person name="Zheng Y."/>
            <person name="Wang C.M."/>
            <person name="Sakai Y."/>
            <person name="Abe K."/>
            <person name="Yokota A."/>
            <person name="Donadio S."/>
            <person name="Cavaletti L."/>
            <person name="Monciardini P."/>
        </authorList>
    </citation>
    <scope>NUCLEOTIDE SEQUENCE [LARGE SCALE GENOMIC DNA]</scope>
    <source>
        <strain evidence="1 2">SOSP1-9</strain>
    </source>
</reference>
<protein>
    <submittedName>
        <fullName evidence="1">Uncharacterized protein</fullName>
    </submittedName>
</protein>
<accession>A0ABQ3VIF6</accession>
<gene>
    <name evidence="1" type="ORF">KSZ_32620</name>
</gene>
<comment type="caution">
    <text evidence="1">The sequence shown here is derived from an EMBL/GenBank/DDBJ whole genome shotgun (WGS) entry which is preliminary data.</text>
</comment>
<evidence type="ECO:0000313" key="2">
    <source>
        <dbReference type="Proteomes" id="UP000635565"/>
    </source>
</evidence>
<sequence>MQDPNSWGTYTQALHALNSGRYQGIGFVFTNNDPFIAIHLAHCAHDNHKINYIENALVKNLLQSYTEYADPDNLHVLIKASMLEAARQLNTITLLNSGHALSLTLRHVPDTPLSIAERQSELDTLISQFENQAKSKDTPVWQMQLPYFTLAV</sequence>
<name>A0ABQ3VIF6_9CHLR</name>
<organism evidence="1 2">
    <name type="scientific">Dictyobacter formicarum</name>
    <dbReference type="NCBI Taxonomy" id="2778368"/>
    <lineage>
        <taxon>Bacteria</taxon>
        <taxon>Bacillati</taxon>
        <taxon>Chloroflexota</taxon>
        <taxon>Ktedonobacteria</taxon>
        <taxon>Ktedonobacterales</taxon>
        <taxon>Dictyobacteraceae</taxon>
        <taxon>Dictyobacter</taxon>
    </lineage>
</organism>
<proteinExistence type="predicted"/>
<dbReference type="EMBL" id="BNJJ01000008">
    <property type="protein sequence ID" value="GHO85256.1"/>
    <property type="molecule type" value="Genomic_DNA"/>
</dbReference>
<evidence type="ECO:0000313" key="1">
    <source>
        <dbReference type="EMBL" id="GHO85256.1"/>
    </source>
</evidence>
<keyword evidence="2" id="KW-1185">Reference proteome</keyword>